<evidence type="ECO:0000256" key="1">
    <source>
        <dbReference type="SAM" id="MobiDB-lite"/>
    </source>
</evidence>
<feature type="region of interest" description="Disordered" evidence="1">
    <location>
        <begin position="93"/>
        <end position="115"/>
    </location>
</feature>
<sequence>MPHNYFVEHMVGKGEEQRGRGSPHSPAGRGLGGGSTAGTRGARGTGGGFCSRPVVLVPRSRSASGARGREAGESSRGDSLALSCSGVVVAPGPGSASAIRSPHAHHSLVPRLYKG</sequence>
<feature type="compositionally biased region" description="Basic residues" evidence="1">
    <location>
        <begin position="102"/>
        <end position="115"/>
    </location>
</feature>
<name>A0A0A9CXW3_ARUDO</name>
<reference evidence="2" key="2">
    <citation type="journal article" date="2015" name="Data Brief">
        <title>Shoot transcriptome of the giant reed, Arundo donax.</title>
        <authorList>
            <person name="Barrero R.A."/>
            <person name="Guerrero F.D."/>
            <person name="Moolhuijzen P."/>
            <person name="Goolsby J.A."/>
            <person name="Tidwell J."/>
            <person name="Bellgard S.E."/>
            <person name="Bellgard M.I."/>
        </authorList>
    </citation>
    <scope>NUCLEOTIDE SEQUENCE</scope>
    <source>
        <tissue evidence="2">Shoot tissue taken approximately 20 cm above the soil surface</tissue>
    </source>
</reference>
<dbReference type="EMBL" id="GBRH01221563">
    <property type="protein sequence ID" value="JAD76332.1"/>
    <property type="molecule type" value="Transcribed_RNA"/>
</dbReference>
<feature type="compositionally biased region" description="Gly residues" evidence="1">
    <location>
        <begin position="29"/>
        <end position="49"/>
    </location>
</feature>
<feature type="compositionally biased region" description="Basic and acidic residues" evidence="1">
    <location>
        <begin position="67"/>
        <end position="76"/>
    </location>
</feature>
<reference evidence="2" key="1">
    <citation type="submission" date="2014-09" db="EMBL/GenBank/DDBJ databases">
        <authorList>
            <person name="Magalhaes I.L.F."/>
            <person name="Oliveira U."/>
            <person name="Santos F.R."/>
            <person name="Vidigal T.H.D.A."/>
            <person name="Brescovit A.D."/>
            <person name="Santos A.J."/>
        </authorList>
    </citation>
    <scope>NUCLEOTIDE SEQUENCE</scope>
    <source>
        <tissue evidence="2">Shoot tissue taken approximately 20 cm above the soil surface</tissue>
    </source>
</reference>
<organism evidence="2">
    <name type="scientific">Arundo donax</name>
    <name type="common">Giant reed</name>
    <name type="synonym">Donax arundinaceus</name>
    <dbReference type="NCBI Taxonomy" id="35708"/>
    <lineage>
        <taxon>Eukaryota</taxon>
        <taxon>Viridiplantae</taxon>
        <taxon>Streptophyta</taxon>
        <taxon>Embryophyta</taxon>
        <taxon>Tracheophyta</taxon>
        <taxon>Spermatophyta</taxon>
        <taxon>Magnoliopsida</taxon>
        <taxon>Liliopsida</taxon>
        <taxon>Poales</taxon>
        <taxon>Poaceae</taxon>
        <taxon>PACMAD clade</taxon>
        <taxon>Arundinoideae</taxon>
        <taxon>Arundineae</taxon>
        <taxon>Arundo</taxon>
    </lineage>
</organism>
<proteinExistence type="predicted"/>
<evidence type="ECO:0000313" key="2">
    <source>
        <dbReference type="EMBL" id="JAD76332.1"/>
    </source>
</evidence>
<dbReference type="AlphaFoldDB" id="A0A0A9CXW3"/>
<accession>A0A0A9CXW3</accession>
<feature type="compositionally biased region" description="Basic and acidic residues" evidence="1">
    <location>
        <begin position="10"/>
        <end position="19"/>
    </location>
</feature>
<protein>
    <submittedName>
        <fullName evidence="2">Uncharacterized protein</fullName>
    </submittedName>
</protein>
<feature type="region of interest" description="Disordered" evidence="1">
    <location>
        <begin position="1"/>
        <end position="81"/>
    </location>
</feature>